<sequence>MTVADTHLNRNGVAHGGLLCTLADWAMATEVLARISDGQSTATIDITTKFHRPASLGERLVTRVQVTRHSRSLMCLECEILNSRAKVISKSYATFMIFAKDTRKIQHDQNSECEDCK</sequence>
<dbReference type="PANTHER" id="PTHR42856:SF1">
    <property type="entry name" value="ACYL-COENZYME A THIOESTERASE PAAI"/>
    <property type="match status" value="1"/>
</dbReference>
<dbReference type="Proteomes" id="UP000664344">
    <property type="component" value="Unassembled WGS sequence"/>
</dbReference>
<dbReference type="RefSeq" id="WP_206557442.1">
    <property type="nucleotide sequence ID" value="NZ_JAFKDB010000015.1"/>
</dbReference>
<dbReference type="EMBL" id="JAFKDB010000015">
    <property type="protein sequence ID" value="MBN7770134.1"/>
    <property type="molecule type" value="Genomic_DNA"/>
</dbReference>
<dbReference type="Pfam" id="PF03061">
    <property type="entry name" value="4HBT"/>
    <property type="match status" value="1"/>
</dbReference>
<evidence type="ECO:0000259" key="2">
    <source>
        <dbReference type="Pfam" id="PF03061"/>
    </source>
</evidence>
<dbReference type="InterPro" id="IPR003736">
    <property type="entry name" value="PAAI_dom"/>
</dbReference>
<name>A0ABS3BE72_9GAMM</name>
<proteinExistence type="predicted"/>
<reference evidence="3 4" key="1">
    <citation type="submission" date="2021-02" db="EMBL/GenBank/DDBJ databases">
        <title>PHA producing bacteria isolated from coastal sediment in Guangdong, Shenzhen.</title>
        <authorList>
            <person name="Zheng W."/>
            <person name="Yu S."/>
            <person name="Huang Y."/>
        </authorList>
    </citation>
    <scope>NUCLEOTIDE SEQUENCE [LARGE SCALE GENOMIC DNA]</scope>
    <source>
        <strain evidence="3 4">TN21-5</strain>
    </source>
</reference>
<keyword evidence="1" id="KW-0378">Hydrolase</keyword>
<feature type="domain" description="Thioesterase" evidence="2">
    <location>
        <begin position="11"/>
        <end position="83"/>
    </location>
</feature>
<dbReference type="PANTHER" id="PTHR42856">
    <property type="entry name" value="ACYL-COENZYME A THIOESTERASE PAAI"/>
    <property type="match status" value="1"/>
</dbReference>
<accession>A0ABS3BE72</accession>
<dbReference type="Gene3D" id="3.10.129.10">
    <property type="entry name" value="Hotdog Thioesterase"/>
    <property type="match status" value="1"/>
</dbReference>
<dbReference type="InterPro" id="IPR029069">
    <property type="entry name" value="HotDog_dom_sf"/>
</dbReference>
<evidence type="ECO:0000256" key="1">
    <source>
        <dbReference type="ARBA" id="ARBA00022801"/>
    </source>
</evidence>
<protein>
    <submittedName>
        <fullName evidence="3">PaaI family thioesterase</fullName>
    </submittedName>
</protein>
<dbReference type="SUPFAM" id="SSF54637">
    <property type="entry name" value="Thioesterase/thiol ester dehydrase-isomerase"/>
    <property type="match status" value="1"/>
</dbReference>
<evidence type="ECO:0000313" key="3">
    <source>
        <dbReference type="EMBL" id="MBN7770134.1"/>
    </source>
</evidence>
<comment type="caution">
    <text evidence="3">The sequence shown here is derived from an EMBL/GenBank/DDBJ whole genome shotgun (WGS) entry which is preliminary data.</text>
</comment>
<keyword evidence="4" id="KW-1185">Reference proteome</keyword>
<dbReference type="InterPro" id="IPR006683">
    <property type="entry name" value="Thioestr_dom"/>
</dbReference>
<gene>
    <name evidence="3" type="ORF">JYP53_09520</name>
</gene>
<organism evidence="3 4">
    <name type="scientific">Marinobacter daepoensis</name>
    <dbReference type="NCBI Taxonomy" id="262077"/>
    <lineage>
        <taxon>Bacteria</taxon>
        <taxon>Pseudomonadati</taxon>
        <taxon>Pseudomonadota</taxon>
        <taxon>Gammaproteobacteria</taxon>
        <taxon>Pseudomonadales</taxon>
        <taxon>Marinobacteraceae</taxon>
        <taxon>Marinobacter</taxon>
    </lineage>
</organism>
<dbReference type="NCBIfam" id="TIGR00369">
    <property type="entry name" value="unchar_dom_1"/>
    <property type="match status" value="1"/>
</dbReference>
<evidence type="ECO:0000313" key="4">
    <source>
        <dbReference type="Proteomes" id="UP000664344"/>
    </source>
</evidence>
<dbReference type="InterPro" id="IPR052723">
    <property type="entry name" value="Acyl-CoA_thioesterase_PaaI"/>
</dbReference>
<dbReference type="CDD" id="cd03443">
    <property type="entry name" value="PaaI_thioesterase"/>
    <property type="match status" value="1"/>
</dbReference>